<proteinExistence type="predicted"/>
<reference evidence="3 4" key="1">
    <citation type="submission" date="2018-07" db="EMBL/GenBank/DDBJ databases">
        <title>Bacillus sp. YLB-04 draft genome sequence.</title>
        <authorList>
            <person name="Yu L."/>
            <person name="Tang X."/>
        </authorList>
    </citation>
    <scope>NUCLEOTIDE SEQUENCE [LARGE SCALE GENOMIC DNA]</scope>
    <source>
        <strain evidence="3 4">YLB-04</strain>
    </source>
</reference>
<comment type="caution">
    <text evidence="3">The sequence shown here is derived from an EMBL/GenBank/DDBJ whole genome shotgun (WGS) entry which is preliminary data.</text>
</comment>
<dbReference type="InterPro" id="IPR055170">
    <property type="entry name" value="GFO_IDH_MocA-like_dom"/>
</dbReference>
<dbReference type="AlphaFoldDB" id="A0A3D8GT36"/>
<dbReference type="InterPro" id="IPR052515">
    <property type="entry name" value="Gfo/Idh/MocA_Oxidoreductase"/>
</dbReference>
<dbReference type="PANTHER" id="PTHR43249:SF1">
    <property type="entry name" value="D-GLUCOSIDE 3-DEHYDROGENASE"/>
    <property type="match status" value="1"/>
</dbReference>
<keyword evidence="4" id="KW-1185">Reference proteome</keyword>
<dbReference type="Proteomes" id="UP000257144">
    <property type="component" value="Unassembled WGS sequence"/>
</dbReference>
<dbReference type="OrthoDB" id="9815825at2"/>
<sequence length="341" mass="38453">MTKLRFAILGCGRISYKHIEALINNIEYAELAAVCDIDESKAVERKEQYEAKVQGSDVKVYTDYIDMLEKEQLDVVTIATESGYHAKQAIECMNSGAHVLIEKPMALSVEDADKMIAVSKETGRKICVSHQNRFNPPIQKLRRAIEEGRFGRIMSGTARILWTRDMNYYKQAPWRGTAALDGGTLMNQCIHNIDLLQWMLGGAEIERIHAERETFLRDIEMEDFGAILIRFKNGSIGIVEGSAVVYPKNLEETLSIFGEKGTVVIGGLAVNEIKTWQFADERDYDKDDTSTDIDSVYGEGHTPLYKDFIDAINDNREPLVNGEEGKKAMEIILRAYEVSPK</sequence>
<gene>
    <name evidence="3" type="ORF">DRW41_06695</name>
</gene>
<evidence type="ECO:0000259" key="2">
    <source>
        <dbReference type="Pfam" id="PF22725"/>
    </source>
</evidence>
<dbReference type="SUPFAM" id="SSF51735">
    <property type="entry name" value="NAD(P)-binding Rossmann-fold domains"/>
    <property type="match status" value="1"/>
</dbReference>
<dbReference type="GO" id="GO:0000166">
    <property type="term" value="F:nucleotide binding"/>
    <property type="evidence" value="ECO:0007669"/>
    <property type="project" value="InterPro"/>
</dbReference>
<evidence type="ECO:0000313" key="4">
    <source>
        <dbReference type="Proteomes" id="UP000257144"/>
    </source>
</evidence>
<accession>A0A3D8GT36</accession>
<name>A0A3D8GT36_9BACI</name>
<dbReference type="Pfam" id="PF01408">
    <property type="entry name" value="GFO_IDH_MocA"/>
    <property type="match status" value="1"/>
</dbReference>
<dbReference type="Gene3D" id="3.40.50.720">
    <property type="entry name" value="NAD(P)-binding Rossmann-like Domain"/>
    <property type="match status" value="1"/>
</dbReference>
<dbReference type="PANTHER" id="PTHR43249">
    <property type="entry name" value="UDP-N-ACETYL-2-AMINO-2-DEOXY-D-GLUCURONATE OXIDASE"/>
    <property type="match status" value="1"/>
</dbReference>
<dbReference type="RefSeq" id="WP_115451199.1">
    <property type="nucleotide sequence ID" value="NZ_QNQT01000002.1"/>
</dbReference>
<evidence type="ECO:0000259" key="1">
    <source>
        <dbReference type="Pfam" id="PF01408"/>
    </source>
</evidence>
<organism evidence="3 4">
    <name type="scientific">Neobacillus piezotolerans</name>
    <dbReference type="NCBI Taxonomy" id="2259171"/>
    <lineage>
        <taxon>Bacteria</taxon>
        <taxon>Bacillati</taxon>
        <taxon>Bacillota</taxon>
        <taxon>Bacilli</taxon>
        <taxon>Bacillales</taxon>
        <taxon>Bacillaceae</taxon>
        <taxon>Neobacillus</taxon>
    </lineage>
</organism>
<dbReference type="EMBL" id="QNQT01000002">
    <property type="protein sequence ID" value="RDU37527.1"/>
    <property type="molecule type" value="Genomic_DNA"/>
</dbReference>
<feature type="domain" description="GFO/IDH/MocA-like oxidoreductase" evidence="2">
    <location>
        <begin position="138"/>
        <end position="263"/>
    </location>
</feature>
<dbReference type="Pfam" id="PF22725">
    <property type="entry name" value="GFO_IDH_MocA_C3"/>
    <property type="match status" value="1"/>
</dbReference>
<evidence type="ECO:0000313" key="3">
    <source>
        <dbReference type="EMBL" id="RDU37527.1"/>
    </source>
</evidence>
<dbReference type="InterPro" id="IPR036291">
    <property type="entry name" value="NAD(P)-bd_dom_sf"/>
</dbReference>
<dbReference type="Gene3D" id="3.30.360.10">
    <property type="entry name" value="Dihydrodipicolinate Reductase, domain 2"/>
    <property type="match status" value="1"/>
</dbReference>
<dbReference type="SUPFAM" id="SSF55347">
    <property type="entry name" value="Glyceraldehyde-3-phosphate dehydrogenase-like, C-terminal domain"/>
    <property type="match status" value="1"/>
</dbReference>
<dbReference type="InterPro" id="IPR000683">
    <property type="entry name" value="Gfo/Idh/MocA-like_OxRdtase_N"/>
</dbReference>
<protein>
    <submittedName>
        <fullName evidence="3">Gfo/Idh/MocA family oxidoreductase</fullName>
    </submittedName>
</protein>
<feature type="domain" description="Gfo/Idh/MocA-like oxidoreductase N-terminal" evidence="1">
    <location>
        <begin position="4"/>
        <end position="130"/>
    </location>
</feature>